<name>A0A6G7VFJ1_9GAMM</name>
<dbReference type="KEGG" id="cjap:GWK36_13280"/>
<dbReference type="AlphaFoldDB" id="A0A6G7VFJ1"/>
<reference evidence="2" key="1">
    <citation type="submission" date="2020-01" db="EMBL/GenBank/DDBJ databases">
        <title>Caldichromatium gen. nov., sp. nov., a thermophilic purple sulfur bacterium member of the family Chromatiaceae isolated from Nakabusa hot spring, Japan.</title>
        <authorList>
            <person name="Saini M.K."/>
            <person name="Hanada S."/>
            <person name="Tank M."/>
        </authorList>
    </citation>
    <scope>NUCLEOTIDE SEQUENCE [LARGE SCALE GENOMIC DNA]</scope>
    <source>
        <strain evidence="2">No.7</strain>
    </source>
</reference>
<protein>
    <submittedName>
        <fullName evidence="1">Uncharacterized protein</fullName>
    </submittedName>
</protein>
<dbReference type="EMBL" id="CP048029">
    <property type="protein sequence ID" value="QIK38791.1"/>
    <property type="molecule type" value="Genomic_DNA"/>
</dbReference>
<keyword evidence="2" id="KW-1185">Reference proteome</keyword>
<dbReference type="Proteomes" id="UP000502699">
    <property type="component" value="Chromosome"/>
</dbReference>
<sequence>MSTVLWANYLLDDGEVVSDESDKWALFEYSDTLDEVASAAGLEPFSSLIDDTDFQFNLSDADELPDGMESSDELMARDGVWRDAGEALVILNGLYDLLVQERPEDIAEEDYDDLLNELSESIEYARQAHELGAKFNLAVIM</sequence>
<accession>A0A6G7VFJ1</accession>
<evidence type="ECO:0000313" key="2">
    <source>
        <dbReference type="Proteomes" id="UP000502699"/>
    </source>
</evidence>
<proteinExistence type="predicted"/>
<organism evidence="1 2">
    <name type="scientific">Caldichromatium japonicum</name>
    <dbReference type="NCBI Taxonomy" id="2699430"/>
    <lineage>
        <taxon>Bacteria</taxon>
        <taxon>Pseudomonadati</taxon>
        <taxon>Pseudomonadota</taxon>
        <taxon>Gammaproteobacteria</taxon>
        <taxon>Chromatiales</taxon>
        <taxon>Chromatiaceae</taxon>
        <taxon>Caldichromatium</taxon>
    </lineage>
</organism>
<gene>
    <name evidence="1" type="ORF">GWK36_13280</name>
</gene>
<evidence type="ECO:0000313" key="1">
    <source>
        <dbReference type="EMBL" id="QIK38791.1"/>
    </source>
</evidence>
<dbReference type="RefSeq" id="WP_166271801.1">
    <property type="nucleotide sequence ID" value="NZ_CP048029.1"/>
</dbReference>